<organism evidence="3 4">
    <name type="scientific">Blattamonas nauphoetae</name>
    <dbReference type="NCBI Taxonomy" id="2049346"/>
    <lineage>
        <taxon>Eukaryota</taxon>
        <taxon>Metamonada</taxon>
        <taxon>Preaxostyla</taxon>
        <taxon>Oxymonadida</taxon>
        <taxon>Blattamonas</taxon>
    </lineage>
</organism>
<dbReference type="SUPFAM" id="SSF51126">
    <property type="entry name" value="Pectin lyase-like"/>
    <property type="match status" value="1"/>
</dbReference>
<name>A0ABQ9WV16_9EUKA</name>
<comment type="caution">
    <text evidence="3">The sequence shown here is derived from an EMBL/GenBank/DDBJ whole genome shotgun (WGS) entry which is preliminary data.</text>
</comment>
<feature type="domain" description="Protein kinase" evidence="2">
    <location>
        <begin position="1858"/>
        <end position="2129"/>
    </location>
</feature>
<gene>
    <name evidence="3" type="ORF">BLNAU_22520</name>
</gene>
<keyword evidence="1" id="KW-0472">Membrane</keyword>
<dbReference type="EMBL" id="JARBJD010000400">
    <property type="protein sequence ID" value="KAK2942567.1"/>
    <property type="molecule type" value="Genomic_DNA"/>
</dbReference>
<keyword evidence="4" id="KW-1185">Reference proteome</keyword>
<dbReference type="Pfam" id="PF07714">
    <property type="entry name" value="PK_Tyr_Ser-Thr"/>
    <property type="match status" value="1"/>
</dbReference>
<reference evidence="3 4" key="1">
    <citation type="journal article" date="2022" name="bioRxiv">
        <title>Genomics of Preaxostyla Flagellates Illuminates Evolutionary Transitions and the Path Towards Mitochondrial Loss.</title>
        <authorList>
            <person name="Novak L.V.F."/>
            <person name="Treitli S.C."/>
            <person name="Pyrih J."/>
            <person name="Halakuc P."/>
            <person name="Pipaliya S.V."/>
            <person name="Vacek V."/>
            <person name="Brzon O."/>
            <person name="Soukal P."/>
            <person name="Eme L."/>
            <person name="Dacks J.B."/>
            <person name="Karnkowska A."/>
            <person name="Elias M."/>
            <person name="Hampl V."/>
        </authorList>
    </citation>
    <scope>NUCLEOTIDE SEQUENCE [LARGE SCALE GENOMIC DNA]</scope>
    <source>
        <strain evidence="3">NAU3</strain>
        <tissue evidence="3">Gut</tissue>
    </source>
</reference>
<evidence type="ECO:0000313" key="4">
    <source>
        <dbReference type="Proteomes" id="UP001281761"/>
    </source>
</evidence>
<dbReference type="PANTHER" id="PTHR23257">
    <property type="entry name" value="SERINE-THREONINE PROTEIN KINASE"/>
    <property type="match status" value="1"/>
</dbReference>
<keyword evidence="1" id="KW-0812">Transmembrane</keyword>
<feature type="transmembrane region" description="Helical" evidence="1">
    <location>
        <begin position="1824"/>
        <end position="1847"/>
    </location>
</feature>
<evidence type="ECO:0000259" key="2">
    <source>
        <dbReference type="PROSITE" id="PS50011"/>
    </source>
</evidence>
<evidence type="ECO:0000256" key="1">
    <source>
        <dbReference type="SAM" id="Phobius"/>
    </source>
</evidence>
<dbReference type="SUPFAM" id="SSF56112">
    <property type="entry name" value="Protein kinase-like (PK-like)"/>
    <property type="match status" value="1"/>
</dbReference>
<dbReference type="InterPro" id="IPR011050">
    <property type="entry name" value="Pectin_lyase_fold/virulence"/>
</dbReference>
<accession>A0ABQ9WV16</accession>
<keyword evidence="1" id="KW-1133">Transmembrane helix</keyword>
<sequence>MNAIQQYDVTVLKGRSLFGNTYDLHSLSNCFFHNISNYHASSPLSNFEHQQTTMIIGCQLSNIMNGLTGTLTCDLNHNEKFLGTNMTIFCNEATYAEEVSNTQGQHFDSDMVVKDTLFKNCYSDGHGGGVAFEGDGTFEVDNCKFVECTCPTKGSHGGAVCYLPLASTTSASFQLSNTIMERCSSGHVGGGFGVGVYKQNSYNVLATITNVEVISCSAGKSAGGAFFQFLFGATVQNLVINECYAPLSLGFVQNGALGKHTYQSLSITETEAVNSFKDPDTQIDSESLLFLYAHRNEVSFDSVRILTEQSFSAAAISINQAWDADFPAPDKENILLYPYATFSDLFIEKGEKATIGPAFFIHSQWDPYFIDGFDPNEMLSKTQQSYTTSSQPSLLTGSEDRKTWLVSNEIHMNNQTGTEEAFCWVPKSTCKSFRDLIPRTGLQFEGTVLVEDGKFSEEDINIGARTMSITGESKTGSILTDSGSTTALLIVSTGSLSLSVITLAAHHNSPLISSEGTISLTDIVIYCSASPRQSSLVIVKKKGSVRASSFSVSSVSFTSGHIFDLTDSDLELSNMQFSSISGSSDGSVFSSSTSGKISLSSVQFSGCSCGTEKKGRSFYFHRTYFKSSEILLNDVTFINPTTKGEREVFISSVSAGGHVKPAWSSFIPPVPTSSDGLYKQFWLENTNDPKFSGPMVFYLYPHMNGTVHVSGKSLDHPVCGEENAPCLTIKGGMEKMKDKKEVVMDTNIELSTKLTSTAIVWSLQRESNQVLTISKLGSFVTSVTGAELTLSSLLIHFQETTETSFLTASHGKITLSSCTLGDGSTAIPMTIGTVTDDGSLILTGANSLKLVSSVQPLFVVNGGILEVQAGISLTYPTTQTSSLFKLSGGSTSITGTEADPIIMSTVTFTSEDSLIKMSGDASLIITHSQCTSITSAGSGSVIHSTSSGTIRLDHVVFSGNKCGSTMKGRSIFIERTFSSSCLIMTTVTFPTRTKQGHHEIFLKGEDINSTVTNDWKSFIGEENTQTAATMEEFWGEDTTGSRLTGPLAYHLFKYLTGRKEVDVSFWDHPFCGQPTLPCKTLDNTFSTLNESNQELFVASDLDLTSKLDAHAEGSLILSSSTLPKTISLSATAQFSVPVSTSIHLKYLKFLLSSSISKTIFDVTGGDLQLTNVKISTKASTSNDQFLFVCPLISISNGGKAALQSSSISDVSLSTDPIIVHSSGSLSIVSTTFSSIVRQNGNGSVLVSAMDTTMKLVLNDVTLQNVQSLNGAADGMFISFATNPLIEDNSVFMLENIKDSPSLSSNSDEPNFIWLEGPSLDSSIVVSDSRFTGSFNDSTKEEWLWSVNTATTFSASLLFYLLPHDGPVGVADGGVDMLRCGYSSVWCESLPYSMSRAVTMKTEQINVMKKLTVLDRVDLTHDLNLVGKPTGAEVILGADGCFSEETGDTVHFSSLEIVLETSTRTGPAFVVNLGHMNLSLIEISVKSEQTMPIFKNQDSTLTLQSITLSSTSHSLPRLVECSGGKLTINTFSSKGHAFSSTPIFLSSLKSAALERVFISTKSKQTLLEVSDTPDMQLLSSTFEGLDDPARMSNEEDLCDWSNGAVHLVNTVASVDNTRFTSLSQGALSTSNSTTTIHSSTFETNFGGNTSFPSFSRNIHCSNGKIVVNSVNGGDGSKDLPSAWITQSEECQFESSLITSEAVLFIPTLDTETSKASLNKKTGLFSITVCGSLLIPCGLKMEAYSVNDNQIKNTKLIDLSASPTATWNETALSLTLTKSLLTALGEDLEWRLRLVFGKDHRTNQSILLKLSTSDERKSQFAAIRNWLIPLIIGVSVLLVLFIVIVIICCRRRQQQKGKENEMKPMIGEMEEGVDQLKVEVTDTFPVDVDTTANLVKANQNEFDRVNELNETANHLNEGRAPAAVMKPIEVMCCSSPFTTTITTPYQTLYHRLHGQKEGMNASEKRRIAREVVKLLRHVSLHNSQCGAMKKLSPHSLLFGPENEIMLKMKEGGTEAVGTKEATSEVGTGGGGVNDLRWMAPEVYKKKENTQTDHGAVFSLGLILWELETGLVPFGETDAANAQRQLGIGVAPPMNKVGNNLSLLISQCLALDETKRPTLADINEALKEDKMFTTTQEELAQPM</sequence>
<dbReference type="InterPro" id="IPR050167">
    <property type="entry name" value="Ser_Thr_protein_kinase"/>
</dbReference>
<protein>
    <recommendedName>
        <fullName evidence="2">Protein kinase domain-containing protein</fullName>
    </recommendedName>
</protein>
<evidence type="ECO:0000313" key="3">
    <source>
        <dbReference type="EMBL" id="KAK2942567.1"/>
    </source>
</evidence>
<proteinExistence type="predicted"/>
<dbReference type="InterPro" id="IPR000719">
    <property type="entry name" value="Prot_kinase_dom"/>
</dbReference>
<dbReference type="InterPro" id="IPR001245">
    <property type="entry name" value="Ser-Thr/Tyr_kinase_cat_dom"/>
</dbReference>
<dbReference type="Proteomes" id="UP001281761">
    <property type="component" value="Unassembled WGS sequence"/>
</dbReference>
<dbReference type="SMART" id="SM00220">
    <property type="entry name" value="S_TKc"/>
    <property type="match status" value="1"/>
</dbReference>
<dbReference type="PROSITE" id="PS50011">
    <property type="entry name" value="PROTEIN_KINASE_DOM"/>
    <property type="match status" value="1"/>
</dbReference>
<dbReference type="Gene3D" id="1.10.510.10">
    <property type="entry name" value="Transferase(Phosphotransferase) domain 1"/>
    <property type="match status" value="1"/>
</dbReference>
<dbReference type="InterPro" id="IPR011009">
    <property type="entry name" value="Kinase-like_dom_sf"/>
</dbReference>